<organism evidence="1 2">
    <name type="scientific">Akkermansia muciniphila (strain ATCC BAA-835 / DSM 22959 / JCM 33894 / BCRC 81048 / CCUG 64013 / CIP 107961 / Muc)</name>
    <dbReference type="NCBI Taxonomy" id="349741"/>
    <lineage>
        <taxon>Bacteria</taxon>
        <taxon>Pseudomonadati</taxon>
        <taxon>Verrucomicrobiota</taxon>
        <taxon>Verrucomicrobiia</taxon>
        <taxon>Verrucomicrobiales</taxon>
        <taxon>Akkermansiaceae</taxon>
        <taxon>Akkermansia</taxon>
    </lineage>
</organism>
<dbReference type="KEGG" id="amu:Amuc_1395"/>
<name>B2UKU6_AKKM8</name>
<evidence type="ECO:0000313" key="1">
    <source>
        <dbReference type="EMBL" id="ACD05219.1"/>
    </source>
</evidence>
<dbReference type="HOGENOM" id="CLU_1444847_0_0_0"/>
<dbReference type="Proteomes" id="UP000001031">
    <property type="component" value="Chromosome"/>
</dbReference>
<dbReference type="EMBL" id="CP001071">
    <property type="protein sequence ID" value="ACD05219.1"/>
    <property type="molecule type" value="Genomic_DNA"/>
</dbReference>
<gene>
    <name evidence="1" type="ordered locus">Amuc_1395</name>
</gene>
<dbReference type="PaxDb" id="349741-Amuc_1395"/>
<reference evidence="2" key="1">
    <citation type="journal article" date="2011" name="PLoS ONE">
        <title>The genome of Akkermansia muciniphila, a dedicated intestinal mucin degrader, and its use in exploring intestinal metagenomes.</title>
        <authorList>
            <person name="van Passel M.W."/>
            <person name="Kant R."/>
            <person name="Zoetendal E.G."/>
            <person name="Plugge C.M."/>
            <person name="Derrien M."/>
            <person name="Malfatti S.A."/>
            <person name="Chain P.S."/>
            <person name="Woyke T."/>
            <person name="Palva A."/>
            <person name="de Vos W.M."/>
            <person name="Smidt H."/>
        </authorList>
    </citation>
    <scope>NUCLEOTIDE SEQUENCE [LARGE SCALE GENOMIC DNA]</scope>
    <source>
        <strain evidence="2">ATCC BAA-835 / DSM 22959 / JCM 33894 / BCRC 81048 / CCUG 64013 / CIP 107961 / Muc</strain>
    </source>
</reference>
<accession>B2UKU6</accession>
<keyword evidence="2" id="KW-1185">Reference proteome</keyword>
<evidence type="ECO:0000313" key="2">
    <source>
        <dbReference type="Proteomes" id="UP000001031"/>
    </source>
</evidence>
<sequence length="187" mass="21067">MNICMSIYRSIELRKNTSGSYKVRLTIDRGSKFCGARKSLGLGTHREDCALRRAYLMRCLLFHMGWFPGGKIAVRNSAECGIKDVVWDSMECSEDSGMFKLAGRGGRMAADETMAIWFQTNEDGKVQCLRLLISGWRKHDRADDLRVLIQGMRHCASEQRQHPCRILNIEIGAGSFAASRDECVLKG</sequence>
<dbReference type="AlphaFoldDB" id="B2UKU6"/>
<proteinExistence type="predicted"/>
<protein>
    <submittedName>
        <fullName evidence="1">Uncharacterized protein</fullName>
    </submittedName>
</protein>